<dbReference type="PIRSF" id="PIRSF003095">
    <property type="entry name" value="Trigger_factor"/>
    <property type="match status" value="1"/>
</dbReference>
<dbReference type="EC" id="5.2.1.8" evidence="3 12"/>
<feature type="domain" description="PPIase FKBP-type" evidence="15">
    <location>
        <begin position="165"/>
        <end position="225"/>
    </location>
</feature>
<dbReference type="GO" id="GO:0051083">
    <property type="term" value="P:'de novo' cotranslational protein folding"/>
    <property type="evidence" value="ECO:0007669"/>
    <property type="project" value="TreeGrafter"/>
</dbReference>
<dbReference type="Proteomes" id="UP000051295">
    <property type="component" value="Unassembled WGS sequence"/>
</dbReference>
<sequence length="442" mass="49334">MQVTETLNEGLKRGYTMKLSAKELDDKVMDKLKEAQPDVEMKGFRKGKVPLPLLKKQFGERVMGEAMQEAVDGAMSQHFEEKGERPAAEPAVKMVNEDWKPGDDVEVEMTYEALPDIPEVDLSKVKAEKLVVKAGDAEVDEALQNLASSAQDFKDRKKGTKAKDGDQVTIDFVGRVDGEAFEGGSAEDYPLTLGSNSFIPGFEEQLVGVKVDEEKVVKVSFPEEYQAPHLAGKDAEFTCTVKAVKEPVAAEIDDALAEKFGAESLDALKEQIAERLEAEYAGAARAVMKRGILDQLDGLVSFELPPSMVEAEANQIAHQLWHEENPDVEGHDHPEIEPTDEHKTLAERRVRLGLLLADLGQKAEVQVTDQEMTQAVMEQARQYPGQEREFFEFVQKNPQMRQQLRAPIFEDKVIDHIASEAKITEKEVSKDKLEKEVEKLED</sequence>
<dbReference type="GO" id="GO:0051301">
    <property type="term" value="P:cell division"/>
    <property type="evidence" value="ECO:0007669"/>
    <property type="project" value="UniProtKB-KW"/>
</dbReference>
<dbReference type="STRING" id="1641875.XM53_13490"/>
<evidence type="ECO:0000256" key="9">
    <source>
        <dbReference type="ARBA" id="ARBA00023306"/>
    </source>
</evidence>
<name>A0A0T5NSS6_9RHOB</name>
<keyword evidence="5 12" id="KW-0132">Cell division</keyword>
<dbReference type="PROSITE" id="PS50059">
    <property type="entry name" value="FKBP_PPIASE"/>
    <property type="match status" value="1"/>
</dbReference>
<protein>
    <recommendedName>
        <fullName evidence="4 12">Trigger factor</fullName>
        <shortName evidence="12">TF</shortName>
        <ecNumber evidence="3 12">5.2.1.8</ecNumber>
    </recommendedName>
    <alternativeName>
        <fullName evidence="11 12">PPIase</fullName>
    </alternativeName>
</protein>
<comment type="domain">
    <text evidence="12">Consists of 3 domains; the N-terminus binds the ribosome, the middle domain has PPIase activity, while the C-terminus has intrinsic chaperone activity on its own.</text>
</comment>
<keyword evidence="9 12" id="KW-0131">Cell cycle</keyword>
<dbReference type="NCBIfam" id="TIGR00115">
    <property type="entry name" value="tig"/>
    <property type="match status" value="1"/>
</dbReference>
<dbReference type="SUPFAM" id="SSF109998">
    <property type="entry name" value="Triger factor/SurA peptide-binding domain-like"/>
    <property type="match status" value="1"/>
</dbReference>
<evidence type="ECO:0000256" key="5">
    <source>
        <dbReference type="ARBA" id="ARBA00022618"/>
    </source>
</evidence>
<evidence type="ECO:0000256" key="14">
    <source>
        <dbReference type="RuleBase" id="RU003914"/>
    </source>
</evidence>
<keyword evidence="17" id="KW-1185">Reference proteome</keyword>
<dbReference type="Pfam" id="PF00254">
    <property type="entry name" value="FKBP_C"/>
    <property type="match status" value="1"/>
</dbReference>
<dbReference type="Gene3D" id="3.30.70.1050">
    <property type="entry name" value="Trigger factor ribosome-binding domain"/>
    <property type="match status" value="1"/>
</dbReference>
<dbReference type="InterPro" id="IPR036611">
    <property type="entry name" value="Trigger_fac_ribosome-bd_sf"/>
</dbReference>
<dbReference type="InterPro" id="IPR027304">
    <property type="entry name" value="Trigger_fact/SurA_dom_sf"/>
</dbReference>
<dbReference type="SUPFAM" id="SSF54534">
    <property type="entry name" value="FKBP-like"/>
    <property type="match status" value="1"/>
</dbReference>
<comment type="catalytic activity">
    <reaction evidence="1 12 13">
        <text>[protein]-peptidylproline (omega=180) = [protein]-peptidylproline (omega=0)</text>
        <dbReference type="Rhea" id="RHEA:16237"/>
        <dbReference type="Rhea" id="RHEA-COMP:10747"/>
        <dbReference type="Rhea" id="RHEA-COMP:10748"/>
        <dbReference type="ChEBI" id="CHEBI:83833"/>
        <dbReference type="ChEBI" id="CHEBI:83834"/>
        <dbReference type="EC" id="5.2.1.8"/>
    </reaction>
</comment>
<evidence type="ECO:0000313" key="16">
    <source>
        <dbReference type="EMBL" id="KRS11987.1"/>
    </source>
</evidence>
<dbReference type="AlphaFoldDB" id="A0A0T5NSS6"/>
<reference evidence="16 17" key="1">
    <citation type="submission" date="2015-04" db="EMBL/GenBank/DDBJ databases">
        <title>The draft genome sequence of Roseovarius sp.R12b.</title>
        <authorList>
            <person name="Li G."/>
            <person name="Lai Q."/>
            <person name="Shao Z."/>
            <person name="Yan P."/>
        </authorList>
    </citation>
    <scope>NUCLEOTIDE SEQUENCE [LARGE SCALE GENOMIC DNA]</scope>
    <source>
        <strain evidence="16 17">R12B</strain>
    </source>
</reference>
<dbReference type="RefSeq" id="WP_057794182.1">
    <property type="nucleotide sequence ID" value="NZ_LAXJ01000014.1"/>
</dbReference>
<proteinExistence type="inferred from homology"/>
<comment type="similarity">
    <text evidence="2 12 14">Belongs to the FKBP-type PPIase family. Tig subfamily.</text>
</comment>
<evidence type="ECO:0000256" key="11">
    <source>
        <dbReference type="ARBA" id="ARBA00029986"/>
    </source>
</evidence>
<dbReference type="Pfam" id="PF05698">
    <property type="entry name" value="Trigger_C"/>
    <property type="match status" value="1"/>
</dbReference>
<evidence type="ECO:0000256" key="2">
    <source>
        <dbReference type="ARBA" id="ARBA00005464"/>
    </source>
</evidence>
<evidence type="ECO:0000313" key="17">
    <source>
        <dbReference type="Proteomes" id="UP000051295"/>
    </source>
</evidence>
<dbReference type="SUPFAM" id="SSF102735">
    <property type="entry name" value="Trigger factor ribosome-binding domain"/>
    <property type="match status" value="1"/>
</dbReference>
<keyword evidence="7 12" id="KW-0143">Chaperone</keyword>
<dbReference type="PANTHER" id="PTHR30560:SF3">
    <property type="entry name" value="TRIGGER FACTOR-LIKE PROTEIN TIG, CHLOROPLASTIC"/>
    <property type="match status" value="1"/>
</dbReference>
<dbReference type="EMBL" id="LAXJ01000014">
    <property type="protein sequence ID" value="KRS11987.1"/>
    <property type="molecule type" value="Genomic_DNA"/>
</dbReference>
<evidence type="ECO:0000256" key="7">
    <source>
        <dbReference type="ARBA" id="ARBA00023186"/>
    </source>
</evidence>
<evidence type="ECO:0000259" key="15">
    <source>
        <dbReference type="PROSITE" id="PS50059"/>
    </source>
</evidence>
<evidence type="ECO:0000256" key="6">
    <source>
        <dbReference type="ARBA" id="ARBA00023110"/>
    </source>
</evidence>
<keyword evidence="12" id="KW-0963">Cytoplasm</keyword>
<dbReference type="InterPro" id="IPR046357">
    <property type="entry name" value="PPIase_dom_sf"/>
</dbReference>
<dbReference type="FunFam" id="3.10.50.40:FF:000001">
    <property type="entry name" value="Trigger factor"/>
    <property type="match status" value="1"/>
</dbReference>
<organism evidence="16 17">
    <name type="scientific">Roseovarius atlanticus</name>
    <dbReference type="NCBI Taxonomy" id="1641875"/>
    <lineage>
        <taxon>Bacteria</taxon>
        <taxon>Pseudomonadati</taxon>
        <taxon>Pseudomonadota</taxon>
        <taxon>Alphaproteobacteria</taxon>
        <taxon>Rhodobacterales</taxon>
        <taxon>Roseobacteraceae</taxon>
        <taxon>Roseovarius</taxon>
    </lineage>
</organism>
<dbReference type="Gene3D" id="1.10.3120.10">
    <property type="entry name" value="Trigger factor, C-terminal domain"/>
    <property type="match status" value="1"/>
</dbReference>
<dbReference type="InterPro" id="IPR008881">
    <property type="entry name" value="Trigger_fac_ribosome-bd_bac"/>
</dbReference>
<evidence type="ECO:0000256" key="10">
    <source>
        <dbReference type="ARBA" id="ARBA00024849"/>
    </source>
</evidence>
<dbReference type="GO" id="GO:0003755">
    <property type="term" value="F:peptidyl-prolyl cis-trans isomerase activity"/>
    <property type="evidence" value="ECO:0007669"/>
    <property type="project" value="UniProtKB-UniRule"/>
</dbReference>
<dbReference type="InterPro" id="IPR005215">
    <property type="entry name" value="Trig_fac"/>
</dbReference>
<dbReference type="Pfam" id="PF05697">
    <property type="entry name" value="Trigger_N"/>
    <property type="match status" value="1"/>
</dbReference>
<dbReference type="GO" id="GO:0043335">
    <property type="term" value="P:protein unfolding"/>
    <property type="evidence" value="ECO:0007669"/>
    <property type="project" value="TreeGrafter"/>
</dbReference>
<evidence type="ECO:0000256" key="1">
    <source>
        <dbReference type="ARBA" id="ARBA00000971"/>
    </source>
</evidence>
<evidence type="ECO:0000256" key="12">
    <source>
        <dbReference type="HAMAP-Rule" id="MF_00303"/>
    </source>
</evidence>
<evidence type="ECO:0000256" key="4">
    <source>
        <dbReference type="ARBA" id="ARBA00016902"/>
    </source>
</evidence>
<evidence type="ECO:0000256" key="13">
    <source>
        <dbReference type="PROSITE-ProRule" id="PRU00277"/>
    </source>
</evidence>
<evidence type="ECO:0000256" key="8">
    <source>
        <dbReference type="ARBA" id="ARBA00023235"/>
    </source>
</evidence>
<gene>
    <name evidence="12" type="primary">tig</name>
    <name evidence="16" type="ORF">XM53_13490</name>
</gene>
<comment type="caution">
    <text evidence="16">The sequence shown here is derived from an EMBL/GenBank/DDBJ whole genome shotgun (WGS) entry which is preliminary data.</text>
</comment>
<dbReference type="PATRIC" id="fig|1641875.4.peg.494"/>
<comment type="subcellular location">
    <subcellularLocation>
        <location evidence="12">Cytoplasm</location>
    </subcellularLocation>
    <text evidence="12">About half TF is bound to the ribosome near the polypeptide exit tunnel while the other half is free in the cytoplasm.</text>
</comment>
<dbReference type="OrthoDB" id="9767721at2"/>
<dbReference type="PANTHER" id="PTHR30560">
    <property type="entry name" value="TRIGGER FACTOR CHAPERONE AND PEPTIDYL-PROLYL CIS/TRANS ISOMERASE"/>
    <property type="match status" value="1"/>
</dbReference>
<comment type="function">
    <text evidence="10 12">Involved in protein export. Acts as a chaperone by maintaining the newly synthesized protein in an open conformation. Functions as a peptidyl-prolyl cis-trans isomerase.</text>
</comment>
<dbReference type="GO" id="GO:0044183">
    <property type="term" value="F:protein folding chaperone"/>
    <property type="evidence" value="ECO:0007669"/>
    <property type="project" value="TreeGrafter"/>
</dbReference>
<dbReference type="Gene3D" id="3.10.50.40">
    <property type="match status" value="1"/>
</dbReference>
<keyword evidence="8 12" id="KW-0413">Isomerase</keyword>
<evidence type="ECO:0000256" key="3">
    <source>
        <dbReference type="ARBA" id="ARBA00013194"/>
    </source>
</evidence>
<dbReference type="InterPro" id="IPR008880">
    <property type="entry name" value="Trigger_fac_C"/>
</dbReference>
<dbReference type="GO" id="GO:0005737">
    <property type="term" value="C:cytoplasm"/>
    <property type="evidence" value="ECO:0007669"/>
    <property type="project" value="UniProtKB-SubCell"/>
</dbReference>
<dbReference type="InterPro" id="IPR001179">
    <property type="entry name" value="PPIase_FKBP_dom"/>
</dbReference>
<keyword evidence="6 12" id="KW-0697">Rotamase</keyword>
<accession>A0A0T5NSS6</accession>
<dbReference type="GO" id="GO:0015031">
    <property type="term" value="P:protein transport"/>
    <property type="evidence" value="ECO:0007669"/>
    <property type="project" value="UniProtKB-UniRule"/>
</dbReference>
<dbReference type="InterPro" id="IPR037041">
    <property type="entry name" value="Trigger_fac_C_sf"/>
</dbReference>
<dbReference type="HAMAP" id="MF_00303">
    <property type="entry name" value="Trigger_factor_Tig"/>
    <property type="match status" value="1"/>
</dbReference>
<dbReference type="GO" id="GO:0043022">
    <property type="term" value="F:ribosome binding"/>
    <property type="evidence" value="ECO:0007669"/>
    <property type="project" value="TreeGrafter"/>
</dbReference>